<proteinExistence type="predicted"/>
<keyword evidence="1" id="KW-0812">Transmembrane</keyword>
<keyword evidence="1" id="KW-0472">Membrane</keyword>
<evidence type="ECO:0000313" key="2">
    <source>
        <dbReference type="EMBL" id="ANT39967.1"/>
    </source>
</evidence>
<name>A0A1B1P789_9CAUD</name>
<evidence type="ECO:0000256" key="1">
    <source>
        <dbReference type="SAM" id="Phobius"/>
    </source>
</evidence>
<feature type="transmembrane region" description="Helical" evidence="1">
    <location>
        <begin position="53"/>
        <end position="77"/>
    </location>
</feature>
<reference evidence="2 3" key="1">
    <citation type="submission" date="2016-05" db="EMBL/GenBank/DDBJ databases">
        <title>Undiscovered low abundance phages are ubiquitous in bacterial genomes.</title>
        <authorList>
            <person name="Dong Z."/>
            <person name="Liu H."/>
            <person name="Zheng J."/>
            <person name="Peng D."/>
        </authorList>
    </citation>
    <scope>NUCLEOTIDE SEQUENCE [LARGE SCALE GENOMIC DNA]</scope>
</reference>
<gene>
    <name evidence="2" type="ORF">BMBtpLA2_7</name>
</gene>
<accession>A0A1B1P789</accession>
<protein>
    <recommendedName>
        <fullName evidence="4">DUF3961 domain-containing protein</fullName>
    </recommendedName>
</protein>
<keyword evidence="1" id="KW-1133">Transmembrane helix</keyword>
<organism evidence="2 3">
    <name type="scientific">Bacillus phage vB_BtS_BMBtp14</name>
    <dbReference type="NCBI Taxonomy" id="1868826"/>
    <lineage>
        <taxon>Viruses</taxon>
        <taxon>Duplodnaviria</taxon>
        <taxon>Heunggongvirae</taxon>
        <taxon>Uroviricota</taxon>
        <taxon>Caudoviricetes</taxon>
        <taxon>Skryabinvirinae</taxon>
        <taxon>Bembunaquatrovirus</taxon>
        <taxon>Bembunaquatrovirus BMBtp14</taxon>
    </lineage>
</organism>
<dbReference type="Proteomes" id="UP000221937">
    <property type="component" value="Segment"/>
</dbReference>
<keyword evidence="3" id="KW-1185">Reference proteome</keyword>
<evidence type="ECO:0000313" key="3">
    <source>
        <dbReference type="Proteomes" id="UP000221937"/>
    </source>
</evidence>
<evidence type="ECO:0008006" key="4">
    <source>
        <dbReference type="Google" id="ProtNLM"/>
    </source>
</evidence>
<dbReference type="EMBL" id="KX190833">
    <property type="protein sequence ID" value="ANT39967.1"/>
    <property type="molecule type" value="Genomic_DNA"/>
</dbReference>
<sequence length="79" mass="9062">MANTLYKITNNEVIVPQHKSKSEFFGMFRNYMVAKYNAVNEWFGIDGAASDRVWFYGTISLAIFLLSFTYLLSGLVFGF</sequence>